<keyword evidence="1" id="KW-0812">Transmembrane</keyword>
<keyword evidence="1" id="KW-1133">Transmembrane helix</keyword>
<keyword evidence="3" id="KW-1185">Reference proteome</keyword>
<sequence length="93" mass="10012">MLRQSGRRDNLSYDEPLVGGLSVAMSMIATFIAVGPWDQPYQLRSIQAVRSRYGKPVARGVWAAIAVAAFTCGVAILSGVRPGYAEQEIGVNQ</sequence>
<dbReference type="Proteomes" id="UP000318538">
    <property type="component" value="Chromosome"/>
</dbReference>
<evidence type="ECO:0000313" key="2">
    <source>
        <dbReference type="EMBL" id="QDT05544.1"/>
    </source>
</evidence>
<dbReference type="AlphaFoldDB" id="A0A517NEI8"/>
<dbReference type="EMBL" id="CP036525">
    <property type="protein sequence ID" value="QDT05544.1"/>
    <property type="molecule type" value="Genomic_DNA"/>
</dbReference>
<protein>
    <submittedName>
        <fullName evidence="2">Uncharacterized protein</fullName>
    </submittedName>
</protein>
<dbReference type="KEGG" id="rlc:K227x_39450"/>
<evidence type="ECO:0000313" key="3">
    <source>
        <dbReference type="Proteomes" id="UP000318538"/>
    </source>
</evidence>
<feature type="transmembrane region" description="Helical" evidence="1">
    <location>
        <begin position="17"/>
        <end position="37"/>
    </location>
</feature>
<name>A0A517NEI8_9BACT</name>
<feature type="transmembrane region" description="Helical" evidence="1">
    <location>
        <begin position="57"/>
        <end position="77"/>
    </location>
</feature>
<organism evidence="2 3">
    <name type="scientific">Rubripirellula lacrimiformis</name>
    <dbReference type="NCBI Taxonomy" id="1930273"/>
    <lineage>
        <taxon>Bacteria</taxon>
        <taxon>Pseudomonadati</taxon>
        <taxon>Planctomycetota</taxon>
        <taxon>Planctomycetia</taxon>
        <taxon>Pirellulales</taxon>
        <taxon>Pirellulaceae</taxon>
        <taxon>Rubripirellula</taxon>
    </lineage>
</organism>
<reference evidence="2 3" key="1">
    <citation type="submission" date="2019-02" db="EMBL/GenBank/DDBJ databases">
        <title>Deep-cultivation of Planctomycetes and their phenomic and genomic characterization uncovers novel biology.</title>
        <authorList>
            <person name="Wiegand S."/>
            <person name="Jogler M."/>
            <person name="Boedeker C."/>
            <person name="Pinto D."/>
            <person name="Vollmers J."/>
            <person name="Rivas-Marin E."/>
            <person name="Kohn T."/>
            <person name="Peeters S.H."/>
            <person name="Heuer A."/>
            <person name="Rast P."/>
            <person name="Oberbeckmann S."/>
            <person name="Bunk B."/>
            <person name="Jeske O."/>
            <person name="Meyerdierks A."/>
            <person name="Storesund J.E."/>
            <person name="Kallscheuer N."/>
            <person name="Luecker S."/>
            <person name="Lage O.M."/>
            <person name="Pohl T."/>
            <person name="Merkel B.J."/>
            <person name="Hornburger P."/>
            <person name="Mueller R.-W."/>
            <person name="Bruemmer F."/>
            <person name="Labrenz M."/>
            <person name="Spormann A.M."/>
            <person name="Op den Camp H."/>
            <person name="Overmann J."/>
            <person name="Amann R."/>
            <person name="Jetten M.S.M."/>
            <person name="Mascher T."/>
            <person name="Medema M.H."/>
            <person name="Devos D.P."/>
            <person name="Kaster A.-K."/>
            <person name="Ovreas L."/>
            <person name="Rohde M."/>
            <person name="Galperin M.Y."/>
            <person name="Jogler C."/>
        </authorList>
    </citation>
    <scope>NUCLEOTIDE SEQUENCE [LARGE SCALE GENOMIC DNA]</scope>
    <source>
        <strain evidence="2 3">K22_7</strain>
    </source>
</reference>
<proteinExistence type="predicted"/>
<accession>A0A517NEI8</accession>
<gene>
    <name evidence="2" type="ORF">K227x_39450</name>
</gene>
<evidence type="ECO:0000256" key="1">
    <source>
        <dbReference type="SAM" id="Phobius"/>
    </source>
</evidence>
<keyword evidence="1" id="KW-0472">Membrane</keyword>